<name>A0ACB8BCV1_9AGAM</name>
<proteinExistence type="predicted"/>
<gene>
    <name evidence="1" type="ORF">BV22DRAFT_642967</name>
</gene>
<evidence type="ECO:0000313" key="2">
    <source>
        <dbReference type="Proteomes" id="UP000790709"/>
    </source>
</evidence>
<keyword evidence="2" id="KW-1185">Reference proteome</keyword>
<evidence type="ECO:0000313" key="1">
    <source>
        <dbReference type="EMBL" id="KAH7922663.1"/>
    </source>
</evidence>
<organism evidence="1 2">
    <name type="scientific">Leucogyrophana mollusca</name>
    <dbReference type="NCBI Taxonomy" id="85980"/>
    <lineage>
        <taxon>Eukaryota</taxon>
        <taxon>Fungi</taxon>
        <taxon>Dikarya</taxon>
        <taxon>Basidiomycota</taxon>
        <taxon>Agaricomycotina</taxon>
        <taxon>Agaricomycetes</taxon>
        <taxon>Agaricomycetidae</taxon>
        <taxon>Boletales</taxon>
        <taxon>Boletales incertae sedis</taxon>
        <taxon>Leucogyrophana</taxon>
    </lineage>
</organism>
<dbReference type="EMBL" id="MU266477">
    <property type="protein sequence ID" value="KAH7922663.1"/>
    <property type="molecule type" value="Genomic_DNA"/>
</dbReference>
<reference evidence="1" key="1">
    <citation type="journal article" date="2021" name="New Phytol.">
        <title>Evolutionary innovations through gain and loss of genes in the ectomycorrhizal Boletales.</title>
        <authorList>
            <person name="Wu G."/>
            <person name="Miyauchi S."/>
            <person name="Morin E."/>
            <person name="Kuo A."/>
            <person name="Drula E."/>
            <person name="Varga T."/>
            <person name="Kohler A."/>
            <person name="Feng B."/>
            <person name="Cao Y."/>
            <person name="Lipzen A."/>
            <person name="Daum C."/>
            <person name="Hundley H."/>
            <person name="Pangilinan J."/>
            <person name="Johnson J."/>
            <person name="Barry K."/>
            <person name="LaButti K."/>
            <person name="Ng V."/>
            <person name="Ahrendt S."/>
            <person name="Min B."/>
            <person name="Choi I.G."/>
            <person name="Park H."/>
            <person name="Plett J.M."/>
            <person name="Magnuson J."/>
            <person name="Spatafora J.W."/>
            <person name="Nagy L.G."/>
            <person name="Henrissat B."/>
            <person name="Grigoriev I.V."/>
            <person name="Yang Z.L."/>
            <person name="Xu J."/>
            <person name="Martin F.M."/>
        </authorList>
    </citation>
    <scope>NUCLEOTIDE SEQUENCE</scope>
    <source>
        <strain evidence="1">KUC20120723A-06</strain>
    </source>
</reference>
<dbReference type="Proteomes" id="UP000790709">
    <property type="component" value="Unassembled WGS sequence"/>
</dbReference>
<sequence>MLQLTTKTSLAVGLRVNFAPCNKPRLSPSPHPHTSSSRHNCHPRHTTKDYAHEPDSYARSPHAVPSLPVRDLLSDCVRSDQTPFEYELEHSTSSSNISSRSISDIYLSHIQHPSRPLHIHAGIKTIDQYVTMNRHTAPNGCDHLSI</sequence>
<protein>
    <submittedName>
        <fullName evidence="1">Uncharacterized protein</fullName>
    </submittedName>
</protein>
<comment type="caution">
    <text evidence="1">The sequence shown here is derived from an EMBL/GenBank/DDBJ whole genome shotgun (WGS) entry which is preliminary data.</text>
</comment>
<accession>A0ACB8BCV1</accession>